<dbReference type="PANTHER" id="PTHR34131">
    <property type="entry name" value="(RAP ANNOTATION RELEASE2) GALACTOSE-BINDING LIKE DOMAIN CONTAINING PROTEIN"/>
    <property type="match status" value="1"/>
</dbReference>
<reference evidence="1" key="1">
    <citation type="submission" date="2020-10" db="EMBL/GenBank/DDBJ databases">
        <title>Unveiling of a novel bifunctional photoreceptor, Dualchrome1, isolated from a cosmopolitan green alga.</title>
        <authorList>
            <person name="Suzuki S."/>
            <person name="Kawachi M."/>
        </authorList>
    </citation>
    <scope>NUCLEOTIDE SEQUENCE</scope>
    <source>
        <strain evidence="1">NIES 2893</strain>
    </source>
</reference>
<dbReference type="Pfam" id="PF09366">
    <property type="entry name" value="DUF1997"/>
    <property type="match status" value="1"/>
</dbReference>
<comment type="caution">
    <text evidence="1">The sequence shown here is derived from an EMBL/GenBank/DDBJ whole genome shotgun (WGS) entry which is preliminary data.</text>
</comment>
<accession>A0A830HS57</accession>
<dbReference type="Proteomes" id="UP000660262">
    <property type="component" value="Unassembled WGS sequence"/>
</dbReference>
<proteinExistence type="predicted"/>
<dbReference type="InterPro" id="IPR018971">
    <property type="entry name" value="DUF1997"/>
</dbReference>
<evidence type="ECO:0000313" key="2">
    <source>
        <dbReference type="Proteomes" id="UP000660262"/>
    </source>
</evidence>
<dbReference type="PANTHER" id="PTHR34131:SF3">
    <property type="entry name" value="(RAP ANNOTATION RELEASE2) GALACTOSE-BINDING LIKE DOMAIN CONTAINING PROTEIN"/>
    <property type="match status" value="1"/>
</dbReference>
<organism evidence="1 2">
    <name type="scientific">Pycnococcus provasolii</name>
    <dbReference type="NCBI Taxonomy" id="41880"/>
    <lineage>
        <taxon>Eukaryota</taxon>
        <taxon>Viridiplantae</taxon>
        <taxon>Chlorophyta</taxon>
        <taxon>Pseudoscourfieldiophyceae</taxon>
        <taxon>Pseudoscourfieldiales</taxon>
        <taxon>Pycnococcaceae</taxon>
        <taxon>Pycnococcus</taxon>
    </lineage>
</organism>
<dbReference type="AlphaFoldDB" id="A0A830HS57"/>
<gene>
    <name evidence="1" type="ORF">PPROV_000703100</name>
</gene>
<sequence length="209" mass="23108">MLPPVVPRRTLRIRVDDTRTSTIRSQKANTLRSYFCQPVDRFCKLRGVSLRRIMDENDTSNKTTQGRFVLTVPAVNFFNMLDTTPTVTCEAVQSSGKCVNVVSDDCSLQGRPVELLDAVNACFDFHVNTTIDYVGDSDLRISSSILVNVQPPPPFGVFPDDVLTSTGYAVLSTATSALHQVFLSSLREDYESFEEECAAALTTTTTTHL</sequence>
<protein>
    <submittedName>
        <fullName evidence="1">Uncharacterized protein</fullName>
    </submittedName>
</protein>
<keyword evidence="2" id="KW-1185">Reference proteome</keyword>
<name>A0A830HS57_9CHLO</name>
<dbReference type="EMBL" id="BNJQ01000020">
    <property type="protein sequence ID" value="GHP08291.1"/>
    <property type="molecule type" value="Genomic_DNA"/>
</dbReference>
<evidence type="ECO:0000313" key="1">
    <source>
        <dbReference type="EMBL" id="GHP08291.1"/>
    </source>
</evidence>